<accession>A0A8K0MDE8</accession>
<dbReference type="EMBL" id="VOIH02000007">
    <property type="protein sequence ID" value="KAF3442717.1"/>
    <property type="molecule type" value="Genomic_DNA"/>
</dbReference>
<gene>
    <name evidence="2" type="ORF">FNV43_RR16634</name>
</gene>
<evidence type="ECO:0000256" key="1">
    <source>
        <dbReference type="SAM" id="MobiDB-lite"/>
    </source>
</evidence>
<organism evidence="2 3">
    <name type="scientific">Rhamnella rubrinervis</name>
    <dbReference type="NCBI Taxonomy" id="2594499"/>
    <lineage>
        <taxon>Eukaryota</taxon>
        <taxon>Viridiplantae</taxon>
        <taxon>Streptophyta</taxon>
        <taxon>Embryophyta</taxon>
        <taxon>Tracheophyta</taxon>
        <taxon>Spermatophyta</taxon>
        <taxon>Magnoliopsida</taxon>
        <taxon>eudicotyledons</taxon>
        <taxon>Gunneridae</taxon>
        <taxon>Pentapetalae</taxon>
        <taxon>rosids</taxon>
        <taxon>fabids</taxon>
        <taxon>Rosales</taxon>
        <taxon>Rhamnaceae</taxon>
        <taxon>rhamnoid group</taxon>
        <taxon>Rhamneae</taxon>
        <taxon>Rhamnella</taxon>
    </lineage>
</organism>
<proteinExistence type="predicted"/>
<evidence type="ECO:0000313" key="2">
    <source>
        <dbReference type="EMBL" id="KAF3442717.1"/>
    </source>
</evidence>
<dbReference type="Proteomes" id="UP000796880">
    <property type="component" value="Unassembled WGS sequence"/>
</dbReference>
<feature type="region of interest" description="Disordered" evidence="1">
    <location>
        <begin position="112"/>
        <end position="133"/>
    </location>
</feature>
<comment type="caution">
    <text evidence="2">The sequence shown here is derived from an EMBL/GenBank/DDBJ whole genome shotgun (WGS) entry which is preliminary data.</text>
</comment>
<dbReference type="AlphaFoldDB" id="A0A8K0MDE8"/>
<keyword evidence="3" id="KW-1185">Reference proteome</keyword>
<feature type="compositionally biased region" description="Basic and acidic residues" evidence="1">
    <location>
        <begin position="112"/>
        <end position="121"/>
    </location>
</feature>
<feature type="region of interest" description="Disordered" evidence="1">
    <location>
        <begin position="204"/>
        <end position="226"/>
    </location>
</feature>
<sequence length="281" mass="31222">MRRSAPVEGPMAEPVAMLVREPVDELSESTLAGVKTFKTVNNVSRETNDGDVAAYALVGIRLEPTLMSLLTWHAIADMAGWTVKPSGKLNLELISLNSRSIHFEEVNSDLRRAQPKEEGTRPRKSSTWRGMSSTKGELNLRRYDLYPRRVRPERKDLNLQRVRSTEVGPRHSENSTWKGEVDLGRKDLDPRRAQLEEVDLCTGKAPPEEVDTQPRRTRLGEGTSSSFSFSSSKGVSKIANGGCLKAYALLKVYALLEVDELVCLPLVSSPTSRASSMQKDL</sequence>
<name>A0A8K0MDE8_9ROSA</name>
<evidence type="ECO:0000313" key="3">
    <source>
        <dbReference type="Proteomes" id="UP000796880"/>
    </source>
</evidence>
<protein>
    <submittedName>
        <fullName evidence="2">Uncharacterized protein</fullName>
    </submittedName>
</protein>
<reference evidence="2" key="1">
    <citation type="submission" date="2020-03" db="EMBL/GenBank/DDBJ databases">
        <title>A high-quality chromosome-level genome assembly of a woody plant with both climbing and erect habits, Rhamnella rubrinervis.</title>
        <authorList>
            <person name="Lu Z."/>
            <person name="Yang Y."/>
            <person name="Zhu X."/>
            <person name="Sun Y."/>
        </authorList>
    </citation>
    <scope>NUCLEOTIDE SEQUENCE</scope>
    <source>
        <strain evidence="2">BYM</strain>
        <tissue evidence="2">Leaf</tissue>
    </source>
</reference>